<dbReference type="Pfam" id="PF06544">
    <property type="entry name" value="Prp3_C"/>
    <property type="match status" value="1"/>
</dbReference>
<organism evidence="8 9">
    <name type="scientific">Maudiozyma exigua</name>
    <name type="common">Yeast</name>
    <name type="synonym">Kazachstania exigua</name>
    <dbReference type="NCBI Taxonomy" id="34358"/>
    <lineage>
        <taxon>Eukaryota</taxon>
        <taxon>Fungi</taxon>
        <taxon>Dikarya</taxon>
        <taxon>Ascomycota</taxon>
        <taxon>Saccharomycotina</taxon>
        <taxon>Saccharomycetes</taxon>
        <taxon>Saccharomycetales</taxon>
        <taxon>Saccharomycetaceae</taxon>
        <taxon>Maudiozyma</taxon>
    </lineage>
</organism>
<feature type="compositionally biased region" description="Basic and acidic residues" evidence="5">
    <location>
        <begin position="27"/>
        <end position="42"/>
    </location>
</feature>
<dbReference type="InterPro" id="IPR027104">
    <property type="entry name" value="Prp3"/>
</dbReference>
<keyword evidence="4" id="KW-0539">Nucleus</keyword>
<reference evidence="8 9" key="1">
    <citation type="submission" date="2020-11" db="EMBL/GenBank/DDBJ databases">
        <title>Kefir isolates.</title>
        <authorList>
            <person name="Marcisauskas S."/>
            <person name="Kim Y."/>
            <person name="Blasche S."/>
        </authorList>
    </citation>
    <scope>NUCLEOTIDE SEQUENCE [LARGE SCALE GENOMIC DNA]</scope>
    <source>
        <strain evidence="8 9">OG2</strain>
    </source>
</reference>
<gene>
    <name evidence="8" type="ORF">C6P45_000411</name>
</gene>
<keyword evidence="2" id="KW-0507">mRNA processing</keyword>
<dbReference type="InterPro" id="IPR010541">
    <property type="entry name" value="Prp3_C"/>
</dbReference>
<feature type="region of interest" description="Disordered" evidence="5">
    <location>
        <begin position="1"/>
        <end position="46"/>
    </location>
</feature>
<evidence type="ECO:0000313" key="8">
    <source>
        <dbReference type="EMBL" id="KAG0665771.1"/>
    </source>
</evidence>
<proteinExistence type="predicted"/>
<keyword evidence="3" id="KW-0508">mRNA splicing</keyword>
<dbReference type="InterPro" id="IPR013881">
    <property type="entry name" value="Pre-mRNA_splic_Prp3_dom"/>
</dbReference>
<dbReference type="CDD" id="cd24162">
    <property type="entry name" value="Prp3_C"/>
    <property type="match status" value="1"/>
</dbReference>
<dbReference type="Pfam" id="PF08572">
    <property type="entry name" value="PRP3"/>
    <property type="match status" value="1"/>
</dbReference>
<feature type="compositionally biased region" description="Polar residues" evidence="5">
    <location>
        <begin position="1"/>
        <end position="20"/>
    </location>
</feature>
<dbReference type="PROSITE" id="PS50096">
    <property type="entry name" value="IQ"/>
    <property type="match status" value="1"/>
</dbReference>
<evidence type="ECO:0000256" key="5">
    <source>
        <dbReference type="SAM" id="MobiDB-lite"/>
    </source>
</evidence>
<evidence type="ECO:0000256" key="1">
    <source>
        <dbReference type="ARBA" id="ARBA00004123"/>
    </source>
</evidence>
<dbReference type="PANTHER" id="PTHR14212:SF0">
    <property type="entry name" value="U4_U6 SMALL NUCLEAR RIBONUCLEOPROTEIN PRP3"/>
    <property type="match status" value="1"/>
</dbReference>
<evidence type="ECO:0000256" key="3">
    <source>
        <dbReference type="ARBA" id="ARBA00023187"/>
    </source>
</evidence>
<dbReference type="GO" id="GO:0000398">
    <property type="term" value="P:mRNA splicing, via spliceosome"/>
    <property type="evidence" value="ECO:0007669"/>
    <property type="project" value="InterPro"/>
</dbReference>
<evidence type="ECO:0000313" key="9">
    <source>
        <dbReference type="Proteomes" id="UP000750334"/>
    </source>
</evidence>
<dbReference type="OrthoDB" id="10264544at2759"/>
<evidence type="ECO:0000256" key="2">
    <source>
        <dbReference type="ARBA" id="ARBA00022664"/>
    </source>
</evidence>
<dbReference type="PANTHER" id="PTHR14212">
    <property type="entry name" value="U4/U6-ASSOCIATED RNA SPLICING FACTOR-RELATED"/>
    <property type="match status" value="1"/>
</dbReference>
<dbReference type="Proteomes" id="UP000750334">
    <property type="component" value="Unassembled WGS sequence"/>
</dbReference>
<comment type="caution">
    <text evidence="8">The sequence shown here is derived from an EMBL/GenBank/DDBJ whole genome shotgun (WGS) entry which is preliminary data.</text>
</comment>
<evidence type="ECO:0000259" key="7">
    <source>
        <dbReference type="Pfam" id="PF08572"/>
    </source>
</evidence>
<keyword evidence="9" id="KW-1185">Reference proteome</keyword>
<name>A0A9P7B8E2_MAUEX</name>
<evidence type="ECO:0000256" key="4">
    <source>
        <dbReference type="ARBA" id="ARBA00023242"/>
    </source>
</evidence>
<feature type="domain" description="Small nuclear ribonucleoprotein Prp3 C-terminal" evidence="6">
    <location>
        <begin position="322"/>
        <end position="445"/>
    </location>
</feature>
<dbReference type="AlphaFoldDB" id="A0A9P7B8E2"/>
<dbReference type="GO" id="GO:0046540">
    <property type="term" value="C:U4/U6 x U5 tri-snRNP complex"/>
    <property type="evidence" value="ECO:0007669"/>
    <property type="project" value="InterPro"/>
</dbReference>
<evidence type="ECO:0000259" key="6">
    <source>
        <dbReference type="Pfam" id="PF06544"/>
    </source>
</evidence>
<sequence>MVTGASKQVITRTKASAMSNSDRKRRSHDEAEGRGLRTELHPALKSSNLTLIKEQQHSENPYLSGNQNDKTLNKRRHLSHFYQKGEILSRVNKEREQFHKIEAALKIETEREQESRKEYQLKVDSGELPDLTKEEDKLLKKIEDIPDDVEWWDKVYLDKDDPMKILVKYTIQDYNSDDDNEYDDEMYAPSIRYVHHPLLSSDSLNKIDHLSRMYLTKKEYRKIRRHKRKMNQEEKETKIKLGVISKPEPKVKLSNMMNVLENDSNITDPTRYENMVKEQVKERKEKHLEVNQLRHKEAVERKKEAESVYVPMDRSQLYYCNVYKFKNLVNPQIRYKLNMNAKQLKLRGCCIRLSDDGPGVIISVTNEKNSKFFNKLVMNRLKWADSFQDRKTNETIDNSNNSIKSMWAGTITLQDHPFSNWFMRVCQDKEEMKTVLKRFNAESFLRDLAI</sequence>
<feature type="domain" description="Pre-mRNA-splicing factor 3" evidence="7">
    <location>
        <begin position="60"/>
        <end position="296"/>
    </location>
</feature>
<protein>
    <submittedName>
        <fullName evidence="8">Uncharacterized protein</fullName>
    </submittedName>
</protein>
<accession>A0A9P7B8E2</accession>
<dbReference type="EMBL" id="PUHR01000110">
    <property type="protein sequence ID" value="KAG0665771.1"/>
    <property type="molecule type" value="Genomic_DNA"/>
</dbReference>
<comment type="subcellular location">
    <subcellularLocation>
        <location evidence="1">Nucleus</location>
    </subcellularLocation>
</comment>